<feature type="region of interest" description="Disordered" evidence="5">
    <location>
        <begin position="67"/>
        <end position="91"/>
    </location>
</feature>
<evidence type="ECO:0000259" key="6">
    <source>
        <dbReference type="PROSITE" id="PS50157"/>
    </source>
</evidence>
<dbReference type="OrthoDB" id="10018191at2759"/>
<dbReference type="FunFam" id="3.30.160.60:FF:000446">
    <property type="entry name" value="Zinc finger protein"/>
    <property type="match status" value="1"/>
</dbReference>
<dbReference type="PANTHER" id="PTHR23235">
    <property type="entry name" value="KRUEPPEL-LIKE TRANSCRIPTION FACTOR"/>
    <property type="match status" value="1"/>
</dbReference>
<evidence type="ECO:0000256" key="5">
    <source>
        <dbReference type="SAM" id="MobiDB-lite"/>
    </source>
</evidence>
<comment type="caution">
    <text evidence="7">The sequence shown here is derived from an EMBL/GenBank/DDBJ whole genome shotgun (WGS) entry which is preliminary data.</text>
</comment>
<sequence>MRVIQPIGGDTVAGHETPTPAQMIKIENGVGAQSTASPGQRQIPGAGKKRKRKWACDVPNCNKRSVHKAHLDIHRRSPIGEKPHTHKRYHTREKPYKCSICDKGFAREAAFDRTR</sequence>
<feature type="region of interest" description="Disordered" evidence="5">
    <location>
        <begin position="30"/>
        <end position="51"/>
    </location>
</feature>
<dbReference type="GO" id="GO:0000978">
    <property type="term" value="F:RNA polymerase II cis-regulatory region sequence-specific DNA binding"/>
    <property type="evidence" value="ECO:0007669"/>
    <property type="project" value="TreeGrafter"/>
</dbReference>
<dbReference type="AlphaFoldDB" id="A0A2S4L796"/>
<protein>
    <submittedName>
        <fullName evidence="7">Asparagine-rich zinc finger protein AZF1</fullName>
    </submittedName>
</protein>
<dbReference type="InterPro" id="IPR013087">
    <property type="entry name" value="Znf_C2H2_type"/>
</dbReference>
<evidence type="ECO:0000256" key="3">
    <source>
        <dbReference type="ARBA" id="ARBA00022833"/>
    </source>
</evidence>
<keyword evidence="1" id="KW-0479">Metal-binding</keyword>
<evidence type="ECO:0000256" key="2">
    <source>
        <dbReference type="ARBA" id="ARBA00022771"/>
    </source>
</evidence>
<keyword evidence="3" id="KW-0862">Zinc</keyword>
<dbReference type="PANTHER" id="PTHR23235:SF120">
    <property type="entry name" value="KRUPPEL-LIKE FACTOR 15"/>
    <property type="match status" value="1"/>
</dbReference>
<dbReference type="Proteomes" id="UP000237481">
    <property type="component" value="Unassembled WGS sequence"/>
</dbReference>
<feature type="domain" description="C2H2-type" evidence="6">
    <location>
        <begin position="54"/>
        <end position="83"/>
    </location>
</feature>
<dbReference type="PROSITE" id="PS50157">
    <property type="entry name" value="ZINC_FINGER_C2H2_2"/>
    <property type="match status" value="1"/>
</dbReference>
<dbReference type="EMBL" id="PKSG01000155">
    <property type="protein sequence ID" value="POR38287.1"/>
    <property type="molecule type" value="Genomic_DNA"/>
</dbReference>
<gene>
    <name evidence="7" type="ORF">TPAR_01517</name>
</gene>
<reference evidence="7 8" key="1">
    <citation type="submission" date="2018-01" db="EMBL/GenBank/DDBJ databases">
        <title>Harnessing the power of phylogenomics to disentangle the directionality and signatures of interkingdom host jumping in the parasitic fungal genus Tolypocladium.</title>
        <authorList>
            <person name="Quandt C.A."/>
            <person name="Patterson W."/>
            <person name="Spatafora J.W."/>
        </authorList>
    </citation>
    <scope>NUCLEOTIDE SEQUENCE [LARGE SCALE GENOMIC DNA]</scope>
    <source>
        <strain evidence="7 8">NRBC 100945</strain>
    </source>
</reference>
<feature type="non-terminal residue" evidence="7">
    <location>
        <position position="115"/>
    </location>
</feature>
<accession>A0A2S4L796</accession>
<feature type="compositionally biased region" description="Polar residues" evidence="5">
    <location>
        <begin position="31"/>
        <end position="40"/>
    </location>
</feature>
<evidence type="ECO:0000313" key="7">
    <source>
        <dbReference type="EMBL" id="POR38287.1"/>
    </source>
</evidence>
<evidence type="ECO:0000313" key="8">
    <source>
        <dbReference type="Proteomes" id="UP000237481"/>
    </source>
</evidence>
<evidence type="ECO:0000256" key="1">
    <source>
        <dbReference type="ARBA" id="ARBA00022723"/>
    </source>
</evidence>
<dbReference type="Gene3D" id="3.30.160.60">
    <property type="entry name" value="Classic Zinc Finger"/>
    <property type="match status" value="1"/>
</dbReference>
<feature type="compositionally biased region" description="Basic and acidic residues" evidence="5">
    <location>
        <begin position="69"/>
        <end position="83"/>
    </location>
</feature>
<dbReference type="STRING" id="94208.A0A2S4L796"/>
<dbReference type="InterPro" id="IPR036236">
    <property type="entry name" value="Znf_C2H2_sf"/>
</dbReference>
<evidence type="ECO:0000256" key="4">
    <source>
        <dbReference type="PROSITE-ProRule" id="PRU00042"/>
    </source>
</evidence>
<dbReference type="SUPFAM" id="SSF57667">
    <property type="entry name" value="beta-beta-alpha zinc fingers"/>
    <property type="match status" value="2"/>
</dbReference>
<dbReference type="GO" id="GO:0008270">
    <property type="term" value="F:zinc ion binding"/>
    <property type="evidence" value="ECO:0007669"/>
    <property type="project" value="UniProtKB-KW"/>
</dbReference>
<keyword evidence="8" id="KW-1185">Reference proteome</keyword>
<name>A0A2S4L796_9HYPO</name>
<keyword evidence="2 4" id="KW-0863">Zinc-finger</keyword>
<proteinExistence type="predicted"/>
<dbReference type="GO" id="GO:0000981">
    <property type="term" value="F:DNA-binding transcription factor activity, RNA polymerase II-specific"/>
    <property type="evidence" value="ECO:0007669"/>
    <property type="project" value="TreeGrafter"/>
</dbReference>
<organism evidence="7 8">
    <name type="scientific">Tolypocladium paradoxum</name>
    <dbReference type="NCBI Taxonomy" id="94208"/>
    <lineage>
        <taxon>Eukaryota</taxon>
        <taxon>Fungi</taxon>
        <taxon>Dikarya</taxon>
        <taxon>Ascomycota</taxon>
        <taxon>Pezizomycotina</taxon>
        <taxon>Sordariomycetes</taxon>
        <taxon>Hypocreomycetidae</taxon>
        <taxon>Hypocreales</taxon>
        <taxon>Ophiocordycipitaceae</taxon>
        <taxon>Tolypocladium</taxon>
    </lineage>
</organism>